<keyword evidence="2" id="KW-1185">Reference proteome</keyword>
<gene>
    <name evidence="1" type="ORF">BN59_02103</name>
</gene>
<evidence type="ECO:0000313" key="1">
    <source>
        <dbReference type="EMBL" id="CDZ77813.1"/>
    </source>
</evidence>
<name>A0A078L168_9GAMM</name>
<sequence length="145" mass="16127">MVRSIIYPSEEIAFREEGPIKGKKAEIEFSKMVRRPTISTTSSKMDRDLKHGNPNRSFSLIGSGAGVWASAGLVVVNPKMANIKLVSHIDIDSSYGKKAHMRAKSVPTLEQIQMQFSGLHRKLQMGGEAKKTNQTYTAHIWISIN</sequence>
<organism evidence="1 2">
    <name type="scientific">Legionella massiliensis</name>
    <dbReference type="NCBI Taxonomy" id="1034943"/>
    <lineage>
        <taxon>Bacteria</taxon>
        <taxon>Pseudomonadati</taxon>
        <taxon>Pseudomonadota</taxon>
        <taxon>Gammaproteobacteria</taxon>
        <taxon>Legionellales</taxon>
        <taxon>Legionellaceae</taxon>
        <taxon>Legionella</taxon>
    </lineage>
</organism>
<dbReference type="EMBL" id="CCSB01000002">
    <property type="protein sequence ID" value="CDZ77813.1"/>
    <property type="molecule type" value="Genomic_DNA"/>
</dbReference>
<dbReference type="RefSeq" id="WP_043874284.1">
    <property type="nucleotide sequence ID" value="NZ_CCVW01000002.1"/>
</dbReference>
<dbReference type="Proteomes" id="UP000044071">
    <property type="component" value="Unassembled WGS sequence"/>
</dbReference>
<dbReference type="AlphaFoldDB" id="A0A078L168"/>
<reference evidence="1 2" key="1">
    <citation type="submission" date="2014-06" db="EMBL/GenBank/DDBJ databases">
        <authorList>
            <person name="Urmite Genomes Urmite Genomes"/>
        </authorList>
    </citation>
    <scope>NUCLEOTIDE SEQUENCE [LARGE SCALE GENOMIC DNA]</scope>
</reference>
<dbReference type="OrthoDB" id="5651617at2"/>
<evidence type="ECO:0000313" key="2">
    <source>
        <dbReference type="Proteomes" id="UP000044071"/>
    </source>
</evidence>
<accession>A0A078L168</accession>
<proteinExistence type="predicted"/>
<protein>
    <submittedName>
        <fullName evidence="1">Uncharacterized protein</fullName>
    </submittedName>
</protein>